<evidence type="ECO:0000256" key="5">
    <source>
        <dbReference type="ARBA" id="ARBA00022679"/>
    </source>
</evidence>
<evidence type="ECO:0000256" key="1">
    <source>
        <dbReference type="ARBA" id="ARBA00004606"/>
    </source>
</evidence>
<dbReference type="EMBL" id="JBCGBO010000025">
    <property type="protein sequence ID" value="KAK9174928.1"/>
    <property type="molecule type" value="Genomic_DNA"/>
</dbReference>
<dbReference type="Proteomes" id="UP001428341">
    <property type="component" value="Unassembled WGS sequence"/>
</dbReference>
<evidence type="ECO:0000256" key="3">
    <source>
        <dbReference type="ARBA" id="ARBA00007737"/>
    </source>
</evidence>
<dbReference type="PANTHER" id="PTHR31741:SF1">
    <property type="entry name" value="O-FUCOSYLTRANSFERASE 7"/>
    <property type="match status" value="1"/>
</dbReference>
<keyword evidence="15" id="KW-1185">Reference proteome</keyword>
<dbReference type="AlphaFoldDB" id="A0AAP0LHN8"/>
<keyword evidence="9" id="KW-0472">Membrane</keyword>
<dbReference type="Pfam" id="PF10250">
    <property type="entry name" value="O-FucT"/>
    <property type="match status" value="1"/>
</dbReference>
<keyword evidence="8" id="KW-1133">Transmembrane helix</keyword>
<evidence type="ECO:0000256" key="7">
    <source>
        <dbReference type="ARBA" id="ARBA00022968"/>
    </source>
</evidence>
<dbReference type="GO" id="GO:0005737">
    <property type="term" value="C:cytoplasm"/>
    <property type="evidence" value="ECO:0007669"/>
    <property type="project" value="TreeGrafter"/>
</dbReference>
<comment type="subcellular location">
    <subcellularLocation>
        <location evidence="1">Membrane</location>
        <topology evidence="1">Single-pass type II membrane protein</topology>
    </subcellularLocation>
</comment>
<organism evidence="14 15">
    <name type="scientific">Citrus x changshan-huyou</name>
    <dbReference type="NCBI Taxonomy" id="2935761"/>
    <lineage>
        <taxon>Eukaryota</taxon>
        <taxon>Viridiplantae</taxon>
        <taxon>Streptophyta</taxon>
        <taxon>Embryophyta</taxon>
        <taxon>Tracheophyta</taxon>
        <taxon>Spermatophyta</taxon>
        <taxon>Magnoliopsida</taxon>
        <taxon>eudicotyledons</taxon>
        <taxon>Gunneridae</taxon>
        <taxon>Pentapetalae</taxon>
        <taxon>rosids</taxon>
        <taxon>malvids</taxon>
        <taxon>Sapindales</taxon>
        <taxon>Rutaceae</taxon>
        <taxon>Aurantioideae</taxon>
        <taxon>Citrus</taxon>
    </lineage>
</organism>
<proteinExistence type="inferred from homology"/>
<dbReference type="PANTHER" id="PTHR31741">
    <property type="entry name" value="OS02G0726500 PROTEIN-RELATED"/>
    <property type="match status" value="1"/>
</dbReference>
<dbReference type="InterPro" id="IPR019378">
    <property type="entry name" value="GDP-Fuc_O-FucTrfase"/>
</dbReference>
<dbReference type="GO" id="GO:0006004">
    <property type="term" value="P:fucose metabolic process"/>
    <property type="evidence" value="ECO:0007669"/>
    <property type="project" value="UniProtKB-KW"/>
</dbReference>
<evidence type="ECO:0000313" key="15">
    <source>
        <dbReference type="Proteomes" id="UP001428341"/>
    </source>
</evidence>
<keyword evidence="7" id="KW-0735">Signal-anchor</keyword>
<dbReference type="GO" id="GO:0016757">
    <property type="term" value="F:glycosyltransferase activity"/>
    <property type="evidence" value="ECO:0007669"/>
    <property type="project" value="UniProtKB-KW"/>
</dbReference>
<reference evidence="14 15" key="1">
    <citation type="submission" date="2024-05" db="EMBL/GenBank/DDBJ databases">
        <title>Haplotype-resolved chromosome-level genome assembly of Huyou (Citrus changshanensis).</title>
        <authorList>
            <person name="Miao C."/>
            <person name="Chen W."/>
            <person name="Wu Y."/>
            <person name="Wang L."/>
            <person name="Zhao S."/>
            <person name="Grierson D."/>
            <person name="Xu C."/>
            <person name="Chen K."/>
        </authorList>
    </citation>
    <scope>NUCLEOTIDE SEQUENCE [LARGE SCALE GENOMIC DNA]</scope>
    <source>
        <strain evidence="14">01-14</strain>
        <tissue evidence="14">Leaf</tissue>
    </source>
</reference>
<name>A0AAP0LHN8_9ROSI</name>
<evidence type="ECO:0000256" key="12">
    <source>
        <dbReference type="ARBA" id="ARBA00023277"/>
    </source>
</evidence>
<comment type="similarity">
    <text evidence="3">Belongs to the glycosyltransferase GT106 family.</text>
</comment>
<evidence type="ECO:0000313" key="14">
    <source>
        <dbReference type="EMBL" id="KAK9174928.1"/>
    </source>
</evidence>
<keyword evidence="10" id="KW-0325">Glycoprotein</keyword>
<keyword evidence="5" id="KW-0808">Transferase</keyword>
<comment type="caution">
    <text evidence="14">The sequence shown here is derived from an EMBL/GenBank/DDBJ whole genome shotgun (WGS) entry which is preliminary data.</text>
</comment>
<sequence length="143" mass="15950">MHGRLVGWGAGIKDKDVYVSPSEGSNLQQCVDLEVKSKYLKKKVKKLKRIVKLMLVKSSAQESSLKGCEELTYHEELTASCDEELKSWAAMEKLASVEELEPFVSHASQMAALDYIVSVESDVFIPSYLGNMARAVEGHLMLR</sequence>
<evidence type="ECO:0000256" key="11">
    <source>
        <dbReference type="ARBA" id="ARBA00023253"/>
    </source>
</evidence>
<keyword evidence="6" id="KW-0812">Transmembrane</keyword>
<protein>
    <recommendedName>
        <fullName evidence="13">O-fucosyltransferase family protein</fullName>
    </recommendedName>
</protein>
<evidence type="ECO:0000256" key="6">
    <source>
        <dbReference type="ARBA" id="ARBA00022692"/>
    </source>
</evidence>
<keyword evidence="4" id="KW-0328">Glycosyltransferase</keyword>
<gene>
    <name evidence="14" type="ORF">WN944_026932</name>
</gene>
<evidence type="ECO:0000256" key="8">
    <source>
        <dbReference type="ARBA" id="ARBA00022989"/>
    </source>
</evidence>
<evidence type="ECO:0000256" key="2">
    <source>
        <dbReference type="ARBA" id="ARBA00004881"/>
    </source>
</evidence>
<dbReference type="GO" id="GO:0016020">
    <property type="term" value="C:membrane"/>
    <property type="evidence" value="ECO:0007669"/>
    <property type="project" value="UniProtKB-SubCell"/>
</dbReference>
<keyword evidence="12" id="KW-0119">Carbohydrate metabolism</keyword>
<keyword evidence="11" id="KW-0294">Fucose metabolism</keyword>
<evidence type="ECO:0000256" key="4">
    <source>
        <dbReference type="ARBA" id="ARBA00022676"/>
    </source>
</evidence>
<evidence type="ECO:0000256" key="9">
    <source>
        <dbReference type="ARBA" id="ARBA00023136"/>
    </source>
</evidence>
<comment type="pathway">
    <text evidence="2">Glycan metabolism.</text>
</comment>
<accession>A0AAP0LHN8</accession>
<evidence type="ECO:0000256" key="10">
    <source>
        <dbReference type="ARBA" id="ARBA00023180"/>
    </source>
</evidence>
<evidence type="ECO:0000256" key="13">
    <source>
        <dbReference type="ARBA" id="ARBA00030350"/>
    </source>
</evidence>